<evidence type="ECO:0000256" key="2">
    <source>
        <dbReference type="SAM" id="Phobius"/>
    </source>
</evidence>
<sequence length="282" mass="31233">VGPFGLLSPFKITTQSNHSNSITVTTPATGSPCETSWESTTSVSSSTGPNERCNYLFDQFKNDVNDQCLDSVKTANELIQRCSDHIPNIASISSIVENRFTNGDCEGETQVAETENIMFYMKKINPKNFTGIQFPNVDTENISTSELRIEIKLPSTILDNVNINNYNTTALQIIFLIFKNTQLFQDENNSTLLNNLVIGIKVGKSHIENLKDPVNIVFQNVSLPGRHSDNTSPFALSFKYIALIATVAFIIFITVTTHCYKKISKMMQPSGKREAGSRSSAT</sequence>
<feature type="region of interest" description="Disordered" evidence="1">
    <location>
        <begin position="21"/>
        <end position="49"/>
    </location>
</feature>
<evidence type="ECO:0000256" key="1">
    <source>
        <dbReference type="SAM" id="MobiDB-lite"/>
    </source>
</evidence>
<gene>
    <name evidence="3" type="ORF">scyTo_0010032</name>
</gene>
<dbReference type="EMBL" id="BFAA01004244">
    <property type="protein sequence ID" value="GCB65963.1"/>
    <property type="molecule type" value="Genomic_DNA"/>
</dbReference>
<feature type="compositionally biased region" description="Low complexity" evidence="1">
    <location>
        <begin position="35"/>
        <end position="47"/>
    </location>
</feature>
<proteinExistence type="predicted"/>
<dbReference type="Gene3D" id="2.60.220.50">
    <property type="match status" value="1"/>
</dbReference>
<organism evidence="3 4">
    <name type="scientific">Scyliorhinus torazame</name>
    <name type="common">Cloudy catshark</name>
    <name type="synonym">Catulus torazame</name>
    <dbReference type="NCBI Taxonomy" id="75743"/>
    <lineage>
        <taxon>Eukaryota</taxon>
        <taxon>Metazoa</taxon>
        <taxon>Chordata</taxon>
        <taxon>Craniata</taxon>
        <taxon>Vertebrata</taxon>
        <taxon>Chondrichthyes</taxon>
        <taxon>Elasmobranchii</taxon>
        <taxon>Galeomorphii</taxon>
        <taxon>Galeoidea</taxon>
        <taxon>Carcharhiniformes</taxon>
        <taxon>Scyliorhinidae</taxon>
        <taxon>Scyliorhinus</taxon>
    </lineage>
</organism>
<accession>A0A401NYL4</accession>
<dbReference type="Proteomes" id="UP000288216">
    <property type="component" value="Unassembled WGS sequence"/>
</dbReference>
<feature type="transmembrane region" description="Helical" evidence="2">
    <location>
        <begin position="240"/>
        <end position="260"/>
    </location>
</feature>
<dbReference type="OrthoDB" id="283575at2759"/>
<keyword evidence="2" id="KW-1133">Transmembrane helix</keyword>
<evidence type="ECO:0000313" key="4">
    <source>
        <dbReference type="Proteomes" id="UP000288216"/>
    </source>
</evidence>
<feature type="compositionally biased region" description="Polar residues" evidence="1">
    <location>
        <begin position="21"/>
        <end position="34"/>
    </location>
</feature>
<keyword evidence="2" id="KW-0472">Membrane</keyword>
<keyword evidence="2" id="KW-0812">Transmembrane</keyword>
<feature type="non-terminal residue" evidence="3">
    <location>
        <position position="1"/>
    </location>
</feature>
<protein>
    <submittedName>
        <fullName evidence="3">Uncharacterized protein</fullName>
    </submittedName>
</protein>
<dbReference type="InterPro" id="IPR046338">
    <property type="entry name" value="GAIN_dom_sf"/>
</dbReference>
<keyword evidence="4" id="KW-1185">Reference proteome</keyword>
<dbReference type="AlphaFoldDB" id="A0A401NYL4"/>
<comment type="caution">
    <text evidence="3">The sequence shown here is derived from an EMBL/GenBank/DDBJ whole genome shotgun (WGS) entry which is preliminary data.</text>
</comment>
<evidence type="ECO:0000313" key="3">
    <source>
        <dbReference type="EMBL" id="GCB65963.1"/>
    </source>
</evidence>
<name>A0A401NYL4_SCYTO</name>
<reference evidence="3 4" key="1">
    <citation type="journal article" date="2018" name="Nat. Ecol. Evol.">
        <title>Shark genomes provide insights into elasmobranch evolution and the origin of vertebrates.</title>
        <authorList>
            <person name="Hara Y"/>
            <person name="Yamaguchi K"/>
            <person name="Onimaru K"/>
            <person name="Kadota M"/>
            <person name="Koyanagi M"/>
            <person name="Keeley SD"/>
            <person name="Tatsumi K"/>
            <person name="Tanaka K"/>
            <person name="Motone F"/>
            <person name="Kageyama Y"/>
            <person name="Nozu R"/>
            <person name="Adachi N"/>
            <person name="Nishimura O"/>
            <person name="Nakagawa R"/>
            <person name="Tanegashima C"/>
            <person name="Kiyatake I"/>
            <person name="Matsumoto R"/>
            <person name="Murakumo K"/>
            <person name="Nishida K"/>
            <person name="Terakita A"/>
            <person name="Kuratani S"/>
            <person name="Sato K"/>
            <person name="Hyodo S Kuraku.S."/>
        </authorList>
    </citation>
    <scope>NUCLEOTIDE SEQUENCE [LARGE SCALE GENOMIC DNA]</scope>
</reference>